<dbReference type="PANTHER" id="PTHR12169">
    <property type="entry name" value="ATPASE N2B"/>
    <property type="match status" value="1"/>
</dbReference>
<organism evidence="5 6">
    <name type="scientific">Oikopleura dioica</name>
    <name type="common">Tunicate</name>
    <dbReference type="NCBI Taxonomy" id="34765"/>
    <lineage>
        <taxon>Eukaryota</taxon>
        <taxon>Metazoa</taxon>
        <taxon>Chordata</taxon>
        <taxon>Tunicata</taxon>
        <taxon>Appendicularia</taxon>
        <taxon>Copelata</taxon>
        <taxon>Oikopleuridae</taxon>
        <taxon>Oikopleura</taxon>
    </lineage>
</organism>
<evidence type="ECO:0000256" key="2">
    <source>
        <dbReference type="ARBA" id="ARBA00022741"/>
    </source>
</evidence>
<comment type="similarity">
    <text evidence="1">Belongs to the AFG1 ATPase family.</text>
</comment>
<protein>
    <submittedName>
        <fullName evidence="5">Oidioi.mRNA.OKI2018_I69.XSR.g15347.t1.cds</fullName>
    </submittedName>
</protein>
<dbReference type="EMBL" id="OU015569">
    <property type="protein sequence ID" value="CAG5098049.1"/>
    <property type="molecule type" value="Genomic_DNA"/>
</dbReference>
<dbReference type="InterPro" id="IPR013680">
    <property type="entry name" value="VDCC_a2/dsu"/>
</dbReference>
<evidence type="ECO:0000313" key="5">
    <source>
        <dbReference type="EMBL" id="CAG5098049.1"/>
    </source>
</evidence>
<evidence type="ECO:0000256" key="3">
    <source>
        <dbReference type="ARBA" id="ARBA00022840"/>
    </source>
</evidence>
<name>A0ABN7SGP9_OIKDI</name>
<dbReference type="Gene3D" id="3.40.50.410">
    <property type="entry name" value="von Willebrand factor, type A domain"/>
    <property type="match status" value="1"/>
</dbReference>
<dbReference type="Pfam" id="PF03969">
    <property type="entry name" value="AFG1_ATPase"/>
    <property type="match status" value="1"/>
</dbReference>
<keyword evidence="6" id="KW-1185">Reference proteome</keyword>
<dbReference type="PANTHER" id="PTHR12169:SF6">
    <property type="entry name" value="AFG1-LIKE ATPASE"/>
    <property type="match status" value="1"/>
</dbReference>
<accession>A0ABN7SGP9</accession>
<dbReference type="Gene3D" id="3.40.50.300">
    <property type="entry name" value="P-loop containing nucleotide triphosphate hydrolases"/>
    <property type="match status" value="1"/>
</dbReference>
<reference evidence="5 6" key="1">
    <citation type="submission" date="2021-04" db="EMBL/GenBank/DDBJ databases">
        <authorList>
            <person name="Bliznina A."/>
        </authorList>
    </citation>
    <scope>NUCLEOTIDE SEQUENCE [LARGE SCALE GENOMIC DNA]</scope>
</reference>
<keyword evidence="3" id="KW-0067">ATP-binding</keyword>
<dbReference type="Pfam" id="PF08473">
    <property type="entry name" value="VGCC_alpha2"/>
    <property type="match status" value="1"/>
</dbReference>
<sequence>MKASNVADFNKAINETYNVFKNFSESQDTYYPASRGIMMLSDGALEEYNEAFNNATIALNDSNINFDDIRVFTYLIGKDLKHQVPLKNIACSRRGYYTHIASPADVKNNVMEYFHTMNRPLVNQADYGTKPQWSPMYSSSLIGGLKVHGLIVSATQAVYSKDNLTNKTGLLGVVGTDVPLSFLEQYLPKPYILGPHGYAFITNAKGQLLSHPDLKIKEDDGVSMKTTYRSMTLITMELYRESPSRKKDITEAIRTAASEQTRVIKRGFEARRIIECGSDTVSCRKLATDVLTDYSFLGLNENFVLGIAQPRLMKNGNLQFAQSTEKLLLPRNKMTRGSVNLVQECSKPLGNPGQQSNRKQLICEFYNGVNSNLLKLAGNWEFCKFQDYVYTDDQRCASINQTQVIFDYVSSTRKGSANFEYVCDDSMIDSLLYDIHMTAILPGMWADYLQNTGVTSVIDFAYVLTRTGLLRFYDNSKTGDVISMDLLEPYKIGFEKFTYSRLFRIAASYKKGTTVYLLNPKNPEKYLTARTWSLGESENFKPPNFSSEHHVAMLTEGYQIRRDYLVDLIRKEAGNLKCKNLNAGNTTESDCNGDIKDCYLLDDYGTVFVSANKTETGFTLAQVDSNVMQAMKNDKIFIGIGVKDYQAKNSSLQQNFTAKAQEASSGGFFGFFSSGSSEAEVKEADIPGAYLYGNVGTGKTMLMDLFYSTTPVVKKKRVHFNRFMLDIHERIHKLRYSQLGAKETWDKIADDIVEDVHLLCFDEFQVTDIADAMNMKSLFSALFRRGIVVIATSNRHPDDLYLHGLQRQNFLPFIPMLKTQVELVNLDSGKDYRKSEVFDFNYPSWLIKGDASLPQQIEKIYSKFGKGESQVENKNITVLGHTLRVPKATGGVAEFTFDELCQEGLGVPLGAQDYLALSGHYSVIIVKDVPRIDLYVMNSALRRMITMIDQFYDNNVALLLVLDVHLDDLYFSSHSGDRELTMEERMFMDDHQVQGVAEGVKIATLSGSEEAFAIERKISRLAEMSSEQYWRETERIFLQSKK</sequence>
<gene>
    <name evidence="5" type="ORF">OKIOD_LOCUS6905</name>
</gene>
<dbReference type="SUPFAM" id="SSF52540">
    <property type="entry name" value="P-loop containing nucleoside triphosphate hydrolases"/>
    <property type="match status" value="1"/>
</dbReference>
<evidence type="ECO:0000256" key="1">
    <source>
        <dbReference type="ARBA" id="ARBA00010322"/>
    </source>
</evidence>
<evidence type="ECO:0000259" key="4">
    <source>
        <dbReference type="Pfam" id="PF08473"/>
    </source>
</evidence>
<dbReference type="InterPro" id="IPR027417">
    <property type="entry name" value="P-loop_NTPase"/>
</dbReference>
<feature type="domain" description="Voltage-dependent calcium channel alpha-2/delta subunit conserved region" evidence="4">
    <location>
        <begin position="392"/>
        <end position="655"/>
    </location>
</feature>
<dbReference type="InterPro" id="IPR036465">
    <property type="entry name" value="vWFA_dom_sf"/>
</dbReference>
<keyword evidence="2" id="KW-0547">Nucleotide-binding</keyword>
<dbReference type="Gene3D" id="3.30.450.20">
    <property type="entry name" value="PAS domain"/>
    <property type="match status" value="1"/>
</dbReference>
<dbReference type="InterPro" id="IPR005654">
    <property type="entry name" value="ATPase_AFG1-like"/>
</dbReference>
<dbReference type="NCBIfam" id="NF040713">
    <property type="entry name" value="ZapE"/>
    <property type="match status" value="1"/>
</dbReference>
<evidence type="ECO:0000313" key="6">
    <source>
        <dbReference type="Proteomes" id="UP001158576"/>
    </source>
</evidence>
<proteinExistence type="inferred from homology"/>
<dbReference type="Proteomes" id="UP001158576">
    <property type="component" value="Chromosome XSR"/>
</dbReference>